<dbReference type="InterPro" id="IPR036163">
    <property type="entry name" value="HMA_dom_sf"/>
</dbReference>
<name>A0A173MG98_9BACT</name>
<feature type="region of interest" description="Disordered" evidence="1">
    <location>
        <begin position="113"/>
        <end position="135"/>
    </location>
</feature>
<evidence type="ECO:0000313" key="4">
    <source>
        <dbReference type="Proteomes" id="UP000186917"/>
    </source>
</evidence>
<dbReference type="Gene3D" id="3.30.70.100">
    <property type="match status" value="1"/>
</dbReference>
<feature type="chain" id="PRO_5030022906" evidence="2">
    <location>
        <begin position="21"/>
        <end position="135"/>
    </location>
</feature>
<reference evidence="4" key="1">
    <citation type="submission" date="2017-01" db="EMBL/GenBank/DDBJ databases">
        <authorList>
            <person name="Varghese N."/>
            <person name="Submissions S."/>
        </authorList>
    </citation>
    <scope>NUCLEOTIDE SEQUENCE [LARGE SCALE GENOMIC DNA]</scope>
    <source>
        <strain evidence="4">DSM 21054</strain>
    </source>
</reference>
<accession>A0A173MG98</accession>
<keyword evidence="4" id="KW-1185">Reference proteome</keyword>
<dbReference type="AlphaFoldDB" id="A0A173MG98"/>
<dbReference type="OrthoDB" id="5513217at2"/>
<evidence type="ECO:0000256" key="1">
    <source>
        <dbReference type="SAM" id="MobiDB-lite"/>
    </source>
</evidence>
<organism evidence="3 4">
    <name type="scientific">Filimonas lacunae</name>
    <dbReference type="NCBI Taxonomy" id="477680"/>
    <lineage>
        <taxon>Bacteria</taxon>
        <taxon>Pseudomonadati</taxon>
        <taxon>Bacteroidota</taxon>
        <taxon>Chitinophagia</taxon>
        <taxon>Chitinophagales</taxon>
        <taxon>Chitinophagaceae</taxon>
        <taxon>Filimonas</taxon>
    </lineage>
</organism>
<sequence length="135" mass="14831">MKKIVTLLAAGILVMAAASAQEKKAEWITLKVPQLKCWECKDRLEKYLAREKGPNDDAGILRWQIVMSAGTIRIQYAPSRITPDYIKTAINNAGFDADETKATEDSYKTLPPVCKRAEEGGGPQKGKPCSVPPVQ</sequence>
<dbReference type="RefSeq" id="WP_076380780.1">
    <property type="nucleotide sequence ID" value="NZ_AP017422.1"/>
</dbReference>
<proteinExistence type="predicted"/>
<dbReference type="STRING" id="477680.SAMN05421788_107190"/>
<dbReference type="GO" id="GO:0046872">
    <property type="term" value="F:metal ion binding"/>
    <property type="evidence" value="ECO:0007669"/>
    <property type="project" value="InterPro"/>
</dbReference>
<dbReference type="EMBL" id="FTOR01000007">
    <property type="protein sequence ID" value="SIT27265.1"/>
    <property type="molecule type" value="Genomic_DNA"/>
</dbReference>
<keyword evidence="2" id="KW-0732">Signal</keyword>
<feature type="signal peptide" evidence="2">
    <location>
        <begin position="1"/>
        <end position="20"/>
    </location>
</feature>
<gene>
    <name evidence="3" type="ORF">SAMN05421788_107190</name>
</gene>
<dbReference type="KEGG" id="fln:FLA_2545"/>
<protein>
    <submittedName>
        <fullName evidence="3">Copper chaperone CopZ</fullName>
    </submittedName>
</protein>
<dbReference type="Proteomes" id="UP000186917">
    <property type="component" value="Unassembled WGS sequence"/>
</dbReference>
<dbReference type="SUPFAM" id="SSF55008">
    <property type="entry name" value="HMA, heavy metal-associated domain"/>
    <property type="match status" value="1"/>
</dbReference>
<evidence type="ECO:0000313" key="3">
    <source>
        <dbReference type="EMBL" id="SIT27265.1"/>
    </source>
</evidence>
<evidence type="ECO:0000256" key="2">
    <source>
        <dbReference type="SAM" id="SignalP"/>
    </source>
</evidence>